<dbReference type="Proteomes" id="UP000192596">
    <property type="component" value="Unassembled WGS sequence"/>
</dbReference>
<keyword evidence="2" id="KW-0812">Transmembrane</keyword>
<accession>A0A1V8STC4</accession>
<feature type="region of interest" description="Disordered" evidence="1">
    <location>
        <begin position="175"/>
        <end position="211"/>
    </location>
</feature>
<name>A0A1V8STC4_9PEZI</name>
<evidence type="ECO:0000313" key="3">
    <source>
        <dbReference type="EMBL" id="OQO02447.1"/>
    </source>
</evidence>
<keyword evidence="4" id="KW-1185">Reference proteome</keyword>
<dbReference type="PANTHER" id="PTHR42088">
    <property type="entry name" value="YALI0F10131P"/>
    <property type="match status" value="1"/>
</dbReference>
<gene>
    <name evidence="3" type="ORF">B0A48_11974</name>
</gene>
<keyword evidence="2" id="KW-1133">Transmembrane helix</keyword>
<feature type="region of interest" description="Disordered" evidence="1">
    <location>
        <begin position="626"/>
        <end position="649"/>
    </location>
</feature>
<keyword evidence="2" id="KW-0472">Membrane</keyword>
<feature type="region of interest" description="Disordered" evidence="1">
    <location>
        <begin position="472"/>
        <end position="588"/>
    </location>
</feature>
<dbReference type="OrthoDB" id="5417135at2759"/>
<proteinExistence type="predicted"/>
<dbReference type="STRING" id="1507870.A0A1V8STC4"/>
<dbReference type="AlphaFoldDB" id="A0A1V8STC4"/>
<evidence type="ECO:0000313" key="4">
    <source>
        <dbReference type="Proteomes" id="UP000192596"/>
    </source>
</evidence>
<dbReference type="InParanoid" id="A0A1V8STC4"/>
<evidence type="ECO:0000256" key="2">
    <source>
        <dbReference type="SAM" id="Phobius"/>
    </source>
</evidence>
<sequence>MKLGLLADAASQWNRVQERGIEHVAGDVATSVHNMVTRTIIARETSSCNPKDTASGCQTPASLANTQTIAIALGAGIPLLCALAVMVWLHQRHVKKQKIEDANDPHKSLDFGMMDAQPAQSKWAKQRKGVPEMKVTDTSNGAVRPDMKSRQLSMDMSLGNPYLLPAEVSNSRGSIHSMSRSFNDDNDPYRPVTMLKSEVGPNGSFPGFARQYNDKSSTYSSAATSVQSGHEQSGLIKNAQRMSQSYPKRGQSQSPHDSLSSGEQPPRQMHSQAKSGPPSSKTSQGSDAPLPSIQEPGRALETFTPPPPPPPPTEKPSAARPPRTSSNAASARSASLPPRKDSAPSRKPVTSPIATSEAFKQTAPRLPQISIPTSEYDIDPSFIHVDPPAAEVPAAVPRLARPQMPQNRLSVMGTRPLPSDLPEDNPEIRANRIRSFYKEYFDDKKGAPAAQYQEDVDPAYLDGAIYDPSTGGFISTQRPFAQPVGRRAMTPPPRGARTPIGSDSYSPHRRHQSTQSARPGPRGRAQSMPKKRLPPPQPLKSLPTPHLLKDDTAIFNADDFAPPTTYRDRQAGRTPDSPRGGSRPYSPVVAAHNPLASAFDELSPMPSPHLLRNSSTFTALDFAAPPRFRGQDGASDAGSIRSNKSSLSAAQQSAIRSGAYRVSRLPTDMVASKSDLATQLKPSWDMRRGDNIMG</sequence>
<comment type="caution">
    <text evidence="3">The sequence shown here is derived from an EMBL/GenBank/DDBJ whole genome shotgun (WGS) entry which is preliminary data.</text>
</comment>
<feature type="compositionally biased region" description="Polar residues" evidence="1">
    <location>
        <begin position="640"/>
        <end position="649"/>
    </location>
</feature>
<feature type="transmembrane region" description="Helical" evidence="2">
    <location>
        <begin position="69"/>
        <end position="89"/>
    </location>
</feature>
<feature type="compositionally biased region" description="Polar residues" evidence="1">
    <location>
        <begin position="241"/>
        <end position="286"/>
    </location>
</feature>
<protein>
    <submittedName>
        <fullName evidence="3">Uncharacterized protein</fullName>
    </submittedName>
</protein>
<feature type="region of interest" description="Disordered" evidence="1">
    <location>
        <begin position="403"/>
        <end position="428"/>
    </location>
</feature>
<feature type="compositionally biased region" description="Low complexity" evidence="1">
    <location>
        <begin position="316"/>
        <end position="337"/>
    </location>
</feature>
<organism evidence="3 4">
    <name type="scientific">Cryoendolithus antarcticus</name>
    <dbReference type="NCBI Taxonomy" id="1507870"/>
    <lineage>
        <taxon>Eukaryota</taxon>
        <taxon>Fungi</taxon>
        <taxon>Dikarya</taxon>
        <taxon>Ascomycota</taxon>
        <taxon>Pezizomycotina</taxon>
        <taxon>Dothideomycetes</taxon>
        <taxon>Dothideomycetidae</taxon>
        <taxon>Cladosporiales</taxon>
        <taxon>Cladosporiaceae</taxon>
        <taxon>Cryoendolithus</taxon>
    </lineage>
</organism>
<dbReference type="EMBL" id="NAJO01000027">
    <property type="protein sequence ID" value="OQO02447.1"/>
    <property type="molecule type" value="Genomic_DNA"/>
</dbReference>
<feature type="region of interest" description="Disordered" evidence="1">
    <location>
        <begin position="241"/>
        <end position="373"/>
    </location>
</feature>
<feature type="region of interest" description="Disordered" evidence="1">
    <location>
        <begin position="122"/>
        <end position="145"/>
    </location>
</feature>
<reference evidence="4" key="1">
    <citation type="submission" date="2017-03" db="EMBL/GenBank/DDBJ databases">
        <title>Genomes of endolithic fungi from Antarctica.</title>
        <authorList>
            <person name="Coleine C."/>
            <person name="Masonjones S."/>
            <person name="Stajich J.E."/>
        </authorList>
    </citation>
    <scope>NUCLEOTIDE SEQUENCE [LARGE SCALE GENOMIC DNA]</scope>
    <source>
        <strain evidence="4">CCFEE 5527</strain>
    </source>
</reference>
<feature type="compositionally biased region" description="Pro residues" evidence="1">
    <location>
        <begin position="304"/>
        <end position="314"/>
    </location>
</feature>
<dbReference type="PANTHER" id="PTHR42088:SF1">
    <property type="entry name" value="YALI0F10131P"/>
    <property type="match status" value="1"/>
</dbReference>
<evidence type="ECO:0000256" key="1">
    <source>
        <dbReference type="SAM" id="MobiDB-lite"/>
    </source>
</evidence>